<dbReference type="InterPro" id="IPR000483">
    <property type="entry name" value="Cys-rich_flank_reg_C"/>
</dbReference>
<feature type="compositionally biased region" description="Polar residues" evidence="5">
    <location>
        <begin position="996"/>
        <end position="1007"/>
    </location>
</feature>
<dbReference type="SUPFAM" id="SSF52058">
    <property type="entry name" value="L domain-like"/>
    <property type="match status" value="2"/>
</dbReference>
<evidence type="ECO:0000259" key="7">
    <source>
        <dbReference type="SMART" id="SM00082"/>
    </source>
</evidence>
<feature type="region of interest" description="Disordered" evidence="5">
    <location>
        <begin position="982"/>
        <end position="1010"/>
    </location>
</feature>
<keyword evidence="6" id="KW-0472">Membrane</keyword>
<dbReference type="CDD" id="cd00063">
    <property type="entry name" value="FN3"/>
    <property type="match status" value="1"/>
</dbReference>
<evidence type="ECO:0000256" key="4">
    <source>
        <dbReference type="ARBA" id="ARBA00023157"/>
    </source>
</evidence>
<protein>
    <recommendedName>
        <fullName evidence="7">LRRCT domain-containing protein</fullName>
    </recommendedName>
</protein>
<evidence type="ECO:0000313" key="8">
    <source>
        <dbReference type="EMBL" id="KAL3879354.1"/>
    </source>
</evidence>
<dbReference type="InterPro" id="IPR013783">
    <property type="entry name" value="Ig-like_fold"/>
</dbReference>
<evidence type="ECO:0000256" key="5">
    <source>
        <dbReference type="SAM" id="MobiDB-lite"/>
    </source>
</evidence>
<evidence type="ECO:0000256" key="3">
    <source>
        <dbReference type="ARBA" id="ARBA00022737"/>
    </source>
</evidence>
<dbReference type="SMART" id="SM00082">
    <property type="entry name" value="LRRCT"/>
    <property type="match status" value="1"/>
</dbReference>
<dbReference type="AlphaFoldDB" id="A0ABD3WZF0"/>
<dbReference type="InterPro" id="IPR003961">
    <property type="entry name" value="FN3_dom"/>
</dbReference>
<dbReference type="Pfam" id="PF00041">
    <property type="entry name" value="fn3"/>
    <property type="match status" value="1"/>
</dbReference>
<dbReference type="SUPFAM" id="SSF49265">
    <property type="entry name" value="Fibronectin type III"/>
    <property type="match status" value="1"/>
</dbReference>
<dbReference type="InterPro" id="IPR001611">
    <property type="entry name" value="Leu-rich_rpt"/>
</dbReference>
<gene>
    <name evidence="8" type="ORF">ACJMK2_031652</name>
</gene>
<dbReference type="InterPro" id="IPR003591">
    <property type="entry name" value="Leu-rich_rpt_typical-subtyp"/>
</dbReference>
<keyword evidence="3" id="KW-0677">Repeat</keyword>
<feature type="domain" description="LRRCT" evidence="7">
    <location>
        <begin position="522"/>
        <end position="571"/>
    </location>
</feature>
<keyword evidence="6" id="KW-0812">Transmembrane</keyword>
<dbReference type="EMBL" id="JBJQND010000004">
    <property type="protein sequence ID" value="KAL3879354.1"/>
    <property type="molecule type" value="Genomic_DNA"/>
</dbReference>
<dbReference type="Pfam" id="PF13855">
    <property type="entry name" value="LRR_8"/>
    <property type="match status" value="2"/>
</dbReference>
<keyword evidence="6" id="KW-1133">Transmembrane helix</keyword>
<feature type="transmembrane region" description="Helical" evidence="6">
    <location>
        <begin position="692"/>
        <end position="716"/>
    </location>
</feature>
<evidence type="ECO:0000256" key="1">
    <source>
        <dbReference type="ARBA" id="ARBA00022614"/>
    </source>
</evidence>
<keyword evidence="9" id="KW-1185">Reference proteome</keyword>
<comment type="caution">
    <text evidence="8">The sequence shown here is derived from an EMBL/GenBank/DDBJ whole genome shotgun (WGS) entry which is preliminary data.</text>
</comment>
<dbReference type="InterPro" id="IPR050328">
    <property type="entry name" value="Dev_Immune_Receptor"/>
</dbReference>
<evidence type="ECO:0000256" key="2">
    <source>
        <dbReference type="ARBA" id="ARBA00022729"/>
    </source>
</evidence>
<dbReference type="PANTHER" id="PTHR24373:SF370">
    <property type="entry name" value="FISH-LIPS, ISOFORM E"/>
    <property type="match status" value="1"/>
</dbReference>
<organism evidence="8 9">
    <name type="scientific">Sinanodonta woodiana</name>
    <name type="common">Chinese pond mussel</name>
    <name type="synonym">Anodonta woodiana</name>
    <dbReference type="NCBI Taxonomy" id="1069815"/>
    <lineage>
        <taxon>Eukaryota</taxon>
        <taxon>Metazoa</taxon>
        <taxon>Spiralia</taxon>
        <taxon>Lophotrochozoa</taxon>
        <taxon>Mollusca</taxon>
        <taxon>Bivalvia</taxon>
        <taxon>Autobranchia</taxon>
        <taxon>Heteroconchia</taxon>
        <taxon>Palaeoheterodonta</taxon>
        <taxon>Unionida</taxon>
        <taxon>Unionoidea</taxon>
        <taxon>Unionidae</taxon>
        <taxon>Unioninae</taxon>
        <taxon>Sinanodonta</taxon>
    </lineage>
</organism>
<sequence length="1038" mass="117820">KLSGSKEANKTSMISNCAKCVFVCVLIWTTAEFLSSEYICPSQLCNCRHSIIIDCRNNRLKTIPKFTPSNTSFYKLNFFEDPKHVNLYDNPNEISTLDLEAFKTITVEQIDLRSVRLSHIDSKAFAGLEQFLKVLYIEGDGRPVVSLPFLKGLMALEMLHLENFGLTDVNEDNPLKELNSLKRIGVKGCVYLTSLGNNTFVNMLNLSTIYLTKLPSLQTVPKAIQNLQSLTDLTISKTSISHLDETSFKGLTKLQYLYLSKNYLQFFEHNTFTVFHETLKYLDLSLNKFSGSALFPLAAIKWMNLITLDISQNSLTNLHEGCFYNMSTIRYMKLNQCNLSKIKNTTFKGQINMIHLDLSGNTLADVEVGSFIHTTNLINLDLYDQHQKPSCQLLHSTGLPPLNLPHEAFWHLRLYLTHLDLGYNLLNLTDTYEMIRSLSNLKTLGLSCIGLTEIPSYLFSNHSTLQILYLENNNLKQLSQPMLYGLSGSLRELYLSNNKLKTLKKCVLENFTQLKKLKLEQNEWLCDCHFLWLYDRIQEGSFQRNILKCTTPTNQKSRYLTDLKRSMLVCNDDYFQSDCPILLDMNITTLSQTSLQLNWSVSDKFLFSGYLLEVTNLQKTASTIIEFHDYVNYYKLTELEPGTPYQICLLIVISDTVKANLEVCKTWEIQGPLSSNESYQGETTSRTPLRTIIFKLLIVVGALGFIIIVLAITLILKTVSKRKADITMQLVLTEQCTSGCTTEAAISKCTGILDYMDGHLLNQNNNMLSKYPKPNPVEQEKLRERCKHLLPTSCENDVQIAYPVVLRSEDDTCSPNMSETEEPQTRSSIIYTEVDTSLNPSSQTWNNNDETIKSFFINTAVPQDAETGCKTPEMYSEINESTIDYDITEKGSKTDVSILNMSESMTGEARLTSMKVHLVSSRQRSFNVNTNIPASKKIGKKKKTNVGGFKTWGLKKSIKSNKKQTYKEVEDEGKEQYVPLSDSQGLHKKDPGAELTPTNNIKSNHITVTGMPKISQKTKLYFKPTKNESDDNAYNTFS</sequence>
<dbReference type="InterPro" id="IPR032675">
    <property type="entry name" value="LRR_dom_sf"/>
</dbReference>
<dbReference type="PROSITE" id="PS51450">
    <property type="entry name" value="LRR"/>
    <property type="match status" value="1"/>
</dbReference>
<reference evidence="8 9" key="1">
    <citation type="submission" date="2024-11" db="EMBL/GenBank/DDBJ databases">
        <title>Chromosome-level genome assembly of the freshwater bivalve Anodonta woodiana.</title>
        <authorList>
            <person name="Chen X."/>
        </authorList>
    </citation>
    <scope>NUCLEOTIDE SEQUENCE [LARGE SCALE GENOMIC DNA]</scope>
    <source>
        <strain evidence="8">MN2024</strain>
        <tissue evidence="8">Gills</tissue>
    </source>
</reference>
<keyword evidence="4" id="KW-1015">Disulfide bond</keyword>
<dbReference type="InterPro" id="IPR036116">
    <property type="entry name" value="FN3_sf"/>
</dbReference>
<keyword evidence="1" id="KW-0433">Leucine-rich repeat</keyword>
<proteinExistence type="predicted"/>
<dbReference type="PANTHER" id="PTHR24373">
    <property type="entry name" value="SLIT RELATED LEUCINE-RICH REPEAT NEURONAL PROTEIN"/>
    <property type="match status" value="1"/>
</dbReference>
<dbReference type="Gene3D" id="3.80.10.10">
    <property type="entry name" value="Ribonuclease Inhibitor"/>
    <property type="match status" value="4"/>
</dbReference>
<feature type="non-terminal residue" evidence="8">
    <location>
        <position position="1"/>
    </location>
</feature>
<dbReference type="Proteomes" id="UP001634394">
    <property type="component" value="Unassembled WGS sequence"/>
</dbReference>
<dbReference type="Gene3D" id="2.60.40.10">
    <property type="entry name" value="Immunoglobulins"/>
    <property type="match status" value="1"/>
</dbReference>
<evidence type="ECO:0000256" key="6">
    <source>
        <dbReference type="SAM" id="Phobius"/>
    </source>
</evidence>
<keyword evidence="2" id="KW-0732">Signal</keyword>
<accession>A0ABD3WZF0</accession>
<name>A0ABD3WZF0_SINWO</name>
<evidence type="ECO:0000313" key="9">
    <source>
        <dbReference type="Proteomes" id="UP001634394"/>
    </source>
</evidence>
<dbReference type="SMART" id="SM00369">
    <property type="entry name" value="LRR_TYP"/>
    <property type="match status" value="7"/>
</dbReference>